<reference evidence="9 10" key="1">
    <citation type="submission" date="2023-08" db="EMBL/GenBank/DDBJ databases">
        <title>A Necator americanus chromosomal reference genome.</title>
        <authorList>
            <person name="Ilik V."/>
            <person name="Petrzelkova K.J."/>
            <person name="Pardy F."/>
            <person name="Fuh T."/>
            <person name="Niatou-Singa F.S."/>
            <person name="Gouil Q."/>
            <person name="Baker L."/>
            <person name="Ritchie M.E."/>
            <person name="Jex A.R."/>
            <person name="Gazzola D."/>
            <person name="Li H."/>
            <person name="Toshio Fujiwara R."/>
            <person name="Zhan B."/>
            <person name="Aroian R.V."/>
            <person name="Pafco B."/>
            <person name="Schwarz E.M."/>
        </authorList>
    </citation>
    <scope>NUCLEOTIDE SEQUENCE [LARGE SCALE GENOMIC DNA]</scope>
    <source>
        <strain evidence="9 10">Aroian</strain>
        <tissue evidence="9">Whole animal</tissue>
    </source>
</reference>
<dbReference type="SMART" id="SM00678">
    <property type="entry name" value="WWE"/>
    <property type="match status" value="1"/>
</dbReference>
<dbReference type="SMART" id="SM00184">
    <property type="entry name" value="RING"/>
    <property type="match status" value="1"/>
</dbReference>
<dbReference type="Gene3D" id="3.30.720.50">
    <property type="match status" value="1"/>
</dbReference>
<evidence type="ECO:0000256" key="6">
    <source>
        <dbReference type="SAM" id="MobiDB-lite"/>
    </source>
</evidence>
<dbReference type="PROSITE" id="PS00518">
    <property type="entry name" value="ZF_RING_1"/>
    <property type="match status" value="1"/>
</dbReference>
<comment type="domain">
    <text evidence="5">The WWE domain mediates non-covalent poly(ADP-ribose)-binding.</text>
</comment>
<dbReference type="PROSITE" id="PS50918">
    <property type="entry name" value="WWE"/>
    <property type="match status" value="1"/>
</dbReference>
<keyword evidence="5" id="KW-0808">Transferase</keyword>
<sequence length="287" mass="32153">MKTYGATLRIVLTFFVRDNAAFGLLMLCSILKDSWGDAFNCSSWELLSEMPVDDNDDEECPVCYQKMILPTTVPACGHRFCFLCIKGAAIREGETFCPMCRGDISPSIFKRPVVRGAILDMHDPDSPSLSAKPTRSTSTGPKRVNAAGDDGAPSSKKTKEKMIDGESPVEGPSIVQTDSGEEDKGEPDSEPQQVVQQRFYWLYKGRDGWWRFDPRLEKDIEAGRAVTPESTEIIICGYTYVLDFDQMVQYRKEFPRKTREIKRVSGEEFRAMSDNGEVKGISGVRVT</sequence>
<dbReference type="InterPro" id="IPR033509">
    <property type="entry name" value="RNF146"/>
</dbReference>
<dbReference type="PANTHER" id="PTHR13417:SF2">
    <property type="entry name" value="E3 UBIQUITIN-PROTEIN LIGASE RNF146"/>
    <property type="match status" value="1"/>
</dbReference>
<feature type="compositionally biased region" description="Polar residues" evidence="6">
    <location>
        <begin position="127"/>
        <end position="140"/>
    </location>
</feature>
<keyword evidence="3 5" id="KW-0862">Zinc</keyword>
<dbReference type="InterPro" id="IPR013083">
    <property type="entry name" value="Znf_RING/FYVE/PHD"/>
</dbReference>
<evidence type="ECO:0000256" key="4">
    <source>
        <dbReference type="PROSITE-ProRule" id="PRU00175"/>
    </source>
</evidence>
<comment type="pathway">
    <text evidence="5">Protein modification; protein ubiquitination.</text>
</comment>
<feature type="compositionally biased region" description="Acidic residues" evidence="6">
    <location>
        <begin position="179"/>
        <end position="189"/>
    </location>
</feature>
<dbReference type="SUPFAM" id="SSF57850">
    <property type="entry name" value="RING/U-box"/>
    <property type="match status" value="1"/>
</dbReference>
<dbReference type="InterPro" id="IPR018957">
    <property type="entry name" value="Znf_C3HC4_RING-type"/>
</dbReference>
<organism evidence="9 10">
    <name type="scientific">Necator americanus</name>
    <name type="common">Human hookworm</name>
    <dbReference type="NCBI Taxonomy" id="51031"/>
    <lineage>
        <taxon>Eukaryota</taxon>
        <taxon>Metazoa</taxon>
        <taxon>Ecdysozoa</taxon>
        <taxon>Nematoda</taxon>
        <taxon>Chromadorea</taxon>
        <taxon>Rhabditida</taxon>
        <taxon>Rhabditina</taxon>
        <taxon>Rhabditomorpha</taxon>
        <taxon>Strongyloidea</taxon>
        <taxon>Ancylostomatidae</taxon>
        <taxon>Bunostominae</taxon>
        <taxon>Necator</taxon>
    </lineage>
</organism>
<keyword evidence="10" id="KW-1185">Reference proteome</keyword>
<dbReference type="InterPro" id="IPR001841">
    <property type="entry name" value="Znf_RING"/>
</dbReference>
<dbReference type="InterPro" id="IPR004170">
    <property type="entry name" value="WWE_dom"/>
</dbReference>
<dbReference type="InterPro" id="IPR018123">
    <property type="entry name" value="WWE-dom_subgr"/>
</dbReference>
<dbReference type="Pfam" id="PF02825">
    <property type="entry name" value="WWE"/>
    <property type="match status" value="1"/>
</dbReference>
<evidence type="ECO:0000256" key="3">
    <source>
        <dbReference type="ARBA" id="ARBA00022833"/>
    </source>
</evidence>
<evidence type="ECO:0000259" key="7">
    <source>
        <dbReference type="PROSITE" id="PS50089"/>
    </source>
</evidence>
<evidence type="ECO:0000256" key="1">
    <source>
        <dbReference type="ARBA" id="ARBA00022723"/>
    </source>
</evidence>
<dbReference type="SUPFAM" id="SSF117839">
    <property type="entry name" value="WWE domain"/>
    <property type="match status" value="1"/>
</dbReference>
<accession>A0ABR1BRS0</accession>
<evidence type="ECO:0000259" key="8">
    <source>
        <dbReference type="PROSITE" id="PS50918"/>
    </source>
</evidence>
<dbReference type="EMBL" id="JAVFWL010000001">
    <property type="protein sequence ID" value="KAK6728090.1"/>
    <property type="molecule type" value="Genomic_DNA"/>
</dbReference>
<keyword evidence="2 4" id="KW-0863">Zinc-finger</keyword>
<dbReference type="InterPro" id="IPR037197">
    <property type="entry name" value="WWE_dom_sf"/>
</dbReference>
<evidence type="ECO:0000313" key="10">
    <source>
        <dbReference type="Proteomes" id="UP001303046"/>
    </source>
</evidence>
<dbReference type="PROSITE" id="PS50089">
    <property type="entry name" value="ZF_RING_2"/>
    <property type="match status" value="1"/>
</dbReference>
<dbReference type="InterPro" id="IPR017907">
    <property type="entry name" value="Znf_RING_CS"/>
</dbReference>
<comment type="subcellular location">
    <subcellularLocation>
        <location evidence="5">Cytoplasm</location>
        <location evidence="5">Cytosol</location>
    </subcellularLocation>
</comment>
<keyword evidence="1 5" id="KW-0479">Metal-binding</keyword>
<comment type="caution">
    <text evidence="9">The sequence shown here is derived from an EMBL/GenBank/DDBJ whole genome shotgun (WGS) entry which is preliminary data.</text>
</comment>
<evidence type="ECO:0000256" key="2">
    <source>
        <dbReference type="ARBA" id="ARBA00022771"/>
    </source>
</evidence>
<dbReference type="Gene3D" id="3.30.40.10">
    <property type="entry name" value="Zinc/RING finger domain, C3HC4 (zinc finger)"/>
    <property type="match status" value="1"/>
</dbReference>
<feature type="domain" description="WWE" evidence="8">
    <location>
        <begin position="187"/>
        <end position="263"/>
    </location>
</feature>
<comment type="PTM">
    <text evidence="5">Ubiquitinated; autoubiquitinated.</text>
</comment>
<keyword evidence="5" id="KW-0963">Cytoplasm</keyword>
<protein>
    <recommendedName>
        <fullName evidence="5">E3 ubiquitin-protein ligase</fullName>
        <ecNumber evidence="5">2.3.2.27</ecNumber>
    </recommendedName>
</protein>
<dbReference type="PANTHER" id="PTHR13417">
    <property type="entry name" value="E3 UBIQUITIN-PROTEIN LIGASE RNF146"/>
    <property type="match status" value="1"/>
</dbReference>
<feature type="region of interest" description="Disordered" evidence="6">
    <location>
        <begin position="120"/>
        <end position="192"/>
    </location>
</feature>
<comment type="catalytic activity">
    <reaction evidence="5">
        <text>S-ubiquitinyl-[E2 ubiquitin-conjugating enzyme]-L-cysteine + [acceptor protein]-L-lysine = [E2 ubiquitin-conjugating enzyme]-L-cysteine + N(6)-ubiquitinyl-[acceptor protein]-L-lysine.</text>
        <dbReference type="EC" id="2.3.2.27"/>
    </reaction>
</comment>
<gene>
    <name evidence="9" type="primary">Necator_chrI.g1753</name>
    <name evidence="9" type="ORF">RB195_005627</name>
</gene>
<dbReference type="EC" id="2.3.2.27" evidence="5"/>
<proteinExistence type="predicted"/>
<name>A0ABR1BRS0_NECAM</name>
<dbReference type="Pfam" id="PF00097">
    <property type="entry name" value="zf-C3HC4"/>
    <property type="match status" value="1"/>
</dbReference>
<comment type="function">
    <text evidence="5">E3 ubiquitin-protein ligase that specifically binds poly-ADP-ribosylated proteins and mediates their ubiquitination and subsequent degradation.</text>
</comment>
<dbReference type="Proteomes" id="UP001303046">
    <property type="component" value="Unassembled WGS sequence"/>
</dbReference>
<keyword evidence="5" id="KW-0833">Ubl conjugation pathway</keyword>
<evidence type="ECO:0000313" key="9">
    <source>
        <dbReference type="EMBL" id="KAK6728090.1"/>
    </source>
</evidence>
<evidence type="ECO:0000256" key="5">
    <source>
        <dbReference type="RuleBase" id="RU367115"/>
    </source>
</evidence>
<feature type="domain" description="RING-type" evidence="7">
    <location>
        <begin position="60"/>
        <end position="101"/>
    </location>
</feature>